<keyword evidence="3" id="KW-1185">Reference proteome</keyword>
<dbReference type="AlphaFoldDB" id="A0A081BC53"/>
<name>A0A081BC53_9HYPH</name>
<proteinExistence type="predicted"/>
<comment type="caution">
    <text evidence="2">The sequence shown here is derived from an EMBL/GenBank/DDBJ whole genome shotgun (WGS) entry which is preliminary data.</text>
</comment>
<feature type="chain" id="PRO_5001754945" evidence="1">
    <location>
        <begin position="36"/>
        <end position="185"/>
    </location>
</feature>
<keyword evidence="1" id="KW-0732">Signal</keyword>
<evidence type="ECO:0000313" key="2">
    <source>
        <dbReference type="EMBL" id="GAK45621.1"/>
    </source>
</evidence>
<dbReference type="SUPFAM" id="SSF103088">
    <property type="entry name" value="OmpA-like"/>
    <property type="match status" value="1"/>
</dbReference>
<dbReference type="Gene3D" id="3.30.1330.60">
    <property type="entry name" value="OmpA-like domain"/>
    <property type="match status" value="1"/>
</dbReference>
<gene>
    <name evidence="2" type="ORF">M2A_2120</name>
</gene>
<organism evidence="2 3">
    <name type="scientific">Tepidicaulis marinus</name>
    <dbReference type="NCBI Taxonomy" id="1333998"/>
    <lineage>
        <taxon>Bacteria</taxon>
        <taxon>Pseudomonadati</taxon>
        <taxon>Pseudomonadota</taxon>
        <taxon>Alphaproteobacteria</taxon>
        <taxon>Hyphomicrobiales</taxon>
        <taxon>Parvibaculaceae</taxon>
        <taxon>Tepidicaulis</taxon>
    </lineage>
</organism>
<dbReference type="Proteomes" id="UP000028702">
    <property type="component" value="Unassembled WGS sequence"/>
</dbReference>
<reference evidence="2 3" key="1">
    <citation type="submission" date="2014-07" db="EMBL/GenBank/DDBJ databases">
        <title>Tepidicaulis marinum gen. nov., sp. nov., a novel marine bacterium denitrifying nitrate to nitrous oxide strictly under microaerobic conditions.</title>
        <authorList>
            <person name="Takeuchi M."/>
            <person name="Yamagishi T."/>
            <person name="Kamagata Y."/>
            <person name="Oshima K."/>
            <person name="Hattori M."/>
            <person name="Katayama T."/>
            <person name="Hanada S."/>
            <person name="Tamaki H."/>
            <person name="Marumo K."/>
            <person name="Maeda H."/>
            <person name="Nedachi M."/>
            <person name="Iwasaki W."/>
            <person name="Suwa Y."/>
            <person name="Sakata S."/>
        </authorList>
    </citation>
    <scope>NUCLEOTIDE SEQUENCE [LARGE SCALE GENOMIC DNA]</scope>
    <source>
        <strain evidence="2 3">MA2</strain>
    </source>
</reference>
<evidence type="ECO:0000256" key="1">
    <source>
        <dbReference type="SAM" id="SignalP"/>
    </source>
</evidence>
<dbReference type="EMBL" id="BBIO01000010">
    <property type="protein sequence ID" value="GAK45621.1"/>
    <property type="molecule type" value="Genomic_DNA"/>
</dbReference>
<accession>A0A081BC53</accession>
<dbReference type="InterPro" id="IPR036737">
    <property type="entry name" value="OmpA-like_sf"/>
</dbReference>
<feature type="signal peptide" evidence="1">
    <location>
        <begin position="1"/>
        <end position="35"/>
    </location>
</feature>
<evidence type="ECO:0000313" key="3">
    <source>
        <dbReference type="Proteomes" id="UP000028702"/>
    </source>
</evidence>
<protein>
    <submittedName>
        <fullName evidence="2">OmpA/MotB domain-containing protein</fullName>
    </submittedName>
</protein>
<sequence>MTRAYMPIRTFTAPAALAAGLALVAGAFMPTGAIAQPAAAAPGHILTCASAPMEAAAAESIEQRAVTVSAEIAPAFDSEFEDGPREKVSMPVYFKPGGSDMTPEAREALSAFADEVLTEGSARIAISAAPSFMPALYGETATQRASAVLDTLIELGVPASMISLEPLDSERTVPTATLSGDSQDV</sequence>
<dbReference type="RefSeq" id="WP_045446947.1">
    <property type="nucleotide sequence ID" value="NZ_BBIO01000010.1"/>
</dbReference>